<dbReference type="InterPro" id="IPR052703">
    <property type="entry name" value="Aromatic_CoA_ox/epox"/>
</dbReference>
<dbReference type="Gene3D" id="1.20.1260.10">
    <property type="match status" value="1"/>
</dbReference>
<dbReference type="EC" id="1.14.13.149" evidence="1"/>
<dbReference type="PANTHER" id="PTHR30458:SF0">
    <property type="entry name" value="1,2-PHENYLACETYL-COA EPOXIDASE, SUBUNIT C"/>
    <property type="match status" value="1"/>
</dbReference>
<proteinExistence type="predicted"/>
<dbReference type="InterPro" id="IPR012347">
    <property type="entry name" value="Ferritin-like"/>
</dbReference>
<dbReference type="InterPro" id="IPR007814">
    <property type="entry name" value="PaaA_PaaC"/>
</dbReference>
<gene>
    <name evidence="1" type="ORF">MNBD_ACTINO01-762</name>
</gene>
<evidence type="ECO:0000313" key="1">
    <source>
        <dbReference type="EMBL" id="VAW09043.1"/>
    </source>
</evidence>
<dbReference type="Pfam" id="PF05138">
    <property type="entry name" value="PaaA_PaaC"/>
    <property type="match status" value="1"/>
</dbReference>
<dbReference type="GO" id="GO:0097266">
    <property type="term" value="F:phenylacetyl-CoA 1,2-epoxidase activity"/>
    <property type="evidence" value="ECO:0007669"/>
    <property type="project" value="UniProtKB-EC"/>
</dbReference>
<accession>A0A3B0SYL2</accession>
<dbReference type="EMBL" id="UOEI01000671">
    <property type="protein sequence ID" value="VAW09043.1"/>
    <property type="molecule type" value="Genomic_DNA"/>
</dbReference>
<dbReference type="InterPro" id="IPR011882">
    <property type="entry name" value="PaaC"/>
</dbReference>
<dbReference type="NCBIfam" id="TIGR02158">
    <property type="entry name" value="PA_CoA_Oxy3"/>
    <property type="match status" value="1"/>
</dbReference>
<name>A0A3B0SYL2_9ZZZZ</name>
<dbReference type="PANTHER" id="PTHR30458">
    <property type="entry name" value="PHENYLACETIC ACID DEGRADATION PROTEIN PAA"/>
    <property type="match status" value="1"/>
</dbReference>
<keyword evidence="1" id="KW-0560">Oxidoreductase</keyword>
<reference evidence="1" key="1">
    <citation type="submission" date="2018-06" db="EMBL/GenBank/DDBJ databases">
        <authorList>
            <person name="Zhirakovskaya E."/>
        </authorList>
    </citation>
    <scope>NUCLEOTIDE SEQUENCE</scope>
</reference>
<sequence>AKEATYHLRHSSGWVIRLGDGTQESHERMQAAVERMWRFTGEMFETDDLDRQMAKDGIGVDASTLRGEWQTNVDSVLEEATLTRPENPYQASGGRTGKHTEFLGKLLAEMQSMQRSYKGLTW</sequence>
<dbReference type="GO" id="GO:0010124">
    <property type="term" value="P:phenylacetate catabolic process"/>
    <property type="evidence" value="ECO:0007669"/>
    <property type="project" value="InterPro"/>
</dbReference>
<dbReference type="AlphaFoldDB" id="A0A3B0SYL2"/>
<feature type="non-terminal residue" evidence="1">
    <location>
        <position position="1"/>
    </location>
</feature>
<dbReference type="InterPro" id="IPR009078">
    <property type="entry name" value="Ferritin-like_SF"/>
</dbReference>
<organism evidence="1">
    <name type="scientific">hydrothermal vent metagenome</name>
    <dbReference type="NCBI Taxonomy" id="652676"/>
    <lineage>
        <taxon>unclassified sequences</taxon>
        <taxon>metagenomes</taxon>
        <taxon>ecological metagenomes</taxon>
    </lineage>
</organism>
<protein>
    <submittedName>
        <fullName evidence="1">1,2-phenylacetyl-CoA epoxidase, subunit C</fullName>
        <ecNumber evidence="1">1.14.13.149</ecNumber>
    </submittedName>
</protein>
<dbReference type="SUPFAM" id="SSF47240">
    <property type="entry name" value="Ferritin-like"/>
    <property type="match status" value="1"/>
</dbReference>
<dbReference type="GO" id="GO:0005829">
    <property type="term" value="C:cytosol"/>
    <property type="evidence" value="ECO:0007669"/>
    <property type="project" value="TreeGrafter"/>
</dbReference>